<reference evidence="2" key="1">
    <citation type="journal article" date="2019" name="Int. J. Syst. Evol. Microbiol.">
        <title>The Global Catalogue of Microorganisms (GCM) 10K type strain sequencing project: providing services to taxonomists for standard genome sequencing and annotation.</title>
        <authorList>
            <consortium name="The Broad Institute Genomics Platform"/>
            <consortium name="The Broad Institute Genome Sequencing Center for Infectious Disease"/>
            <person name="Wu L."/>
            <person name="Ma J."/>
        </authorList>
    </citation>
    <scope>NUCLEOTIDE SEQUENCE [LARGE SCALE GENOMIC DNA]</scope>
    <source>
        <strain evidence="2">CCUG 52478</strain>
    </source>
</reference>
<name>A0ABW3W5P5_9ACTN</name>
<proteinExistence type="predicted"/>
<sequence length="320" mass="35785">MSAPSPQRPLVFNHIPKCAGTSARNAIIAALPPDTTTVYRVDVSLVGGYDRFDALRPQAAATFVHSPEQMPLGAAFVTGHVSPGTTRPRYDERQEVTILRAPRLRVLSQWVHSRALSDFDLRHFGHAGSIAFRVARGGLGDYLEHAMIAPNIDNTITRFLTWPHALLSPTEFIEDKYDDELLDAALESLDRFDHVGLVEDPHFLDNLGAAIGLALPETRLNERVSVPRRRRPNLGPELDQRTRELLARRTRLDEQVWAHAARKVLPDADPGQVLDAAWDKALQRYDAALNAPYESRPVRRAAELAYGTYAAARGLRRPWF</sequence>
<evidence type="ECO:0008006" key="3">
    <source>
        <dbReference type="Google" id="ProtNLM"/>
    </source>
</evidence>
<dbReference type="EMBL" id="JBHTLX010000023">
    <property type="protein sequence ID" value="MFD1249833.1"/>
    <property type="molecule type" value="Genomic_DNA"/>
</dbReference>
<organism evidence="1 2">
    <name type="scientific">Nocardioides ginsengisoli</name>
    <dbReference type="NCBI Taxonomy" id="363868"/>
    <lineage>
        <taxon>Bacteria</taxon>
        <taxon>Bacillati</taxon>
        <taxon>Actinomycetota</taxon>
        <taxon>Actinomycetes</taxon>
        <taxon>Propionibacteriales</taxon>
        <taxon>Nocardioidaceae</taxon>
        <taxon>Nocardioides</taxon>
    </lineage>
</organism>
<evidence type="ECO:0000313" key="1">
    <source>
        <dbReference type="EMBL" id="MFD1249833.1"/>
    </source>
</evidence>
<evidence type="ECO:0000313" key="2">
    <source>
        <dbReference type="Proteomes" id="UP001597229"/>
    </source>
</evidence>
<keyword evidence="2" id="KW-1185">Reference proteome</keyword>
<dbReference type="InterPro" id="IPR027417">
    <property type="entry name" value="P-loop_NTPase"/>
</dbReference>
<gene>
    <name evidence="1" type="ORF">ACFQ3F_18685</name>
</gene>
<dbReference type="Gene3D" id="3.40.50.300">
    <property type="entry name" value="P-loop containing nucleotide triphosphate hydrolases"/>
    <property type="match status" value="1"/>
</dbReference>
<accession>A0ABW3W5P5</accession>
<comment type="caution">
    <text evidence="1">The sequence shown here is derived from an EMBL/GenBank/DDBJ whole genome shotgun (WGS) entry which is preliminary data.</text>
</comment>
<dbReference type="Proteomes" id="UP001597229">
    <property type="component" value="Unassembled WGS sequence"/>
</dbReference>
<protein>
    <recommendedName>
        <fullName evidence="3">Sulfotransferase family protein</fullName>
    </recommendedName>
</protein>
<dbReference type="RefSeq" id="WP_367920354.1">
    <property type="nucleotide sequence ID" value="NZ_BAABAC010000030.1"/>
</dbReference>